<feature type="repeat" description="TPR" evidence="1">
    <location>
        <begin position="72"/>
        <end position="105"/>
    </location>
</feature>
<dbReference type="InterPro" id="IPR019734">
    <property type="entry name" value="TPR_rpt"/>
</dbReference>
<dbReference type="Pfam" id="PF13181">
    <property type="entry name" value="TPR_8"/>
    <property type="match status" value="1"/>
</dbReference>
<evidence type="ECO:0000313" key="3">
    <source>
        <dbReference type="Proteomes" id="UP000286482"/>
    </source>
</evidence>
<accession>A0A420E891</accession>
<dbReference type="NCBIfam" id="TIGR02521">
    <property type="entry name" value="type_IV_pilW"/>
    <property type="match status" value="1"/>
</dbReference>
<sequence length="254" mass="28410">MNKFWVLVVVVLLSGCVTERHVAGEDRAIQKVDKKAAANTRVSLGLRYLESGESEKAKLNLEMAEELDPSSVLVFLAQAHFYQEVEQFDLADEAFRKALSIEPNNGDTLNNYAVMNCKQGNYQQADILFQRALSNKAYLGVGNTNENAGLCALRSQDSAKALVYFKKALAFDSQLSRSMLGVAKIYIQEQQYALARDYLNRHSLTKAENAESIFAWLQLESASGNFAEEARLGQILLGKYPNSEQTKRYIGNDY</sequence>
<protein>
    <submittedName>
        <fullName evidence="2">Type IV pilus biogenesis/stability protein PilW</fullName>
    </submittedName>
</protein>
<evidence type="ECO:0000313" key="2">
    <source>
        <dbReference type="EMBL" id="RKF15528.1"/>
    </source>
</evidence>
<dbReference type="Gene3D" id="1.25.40.10">
    <property type="entry name" value="Tetratricopeptide repeat domain"/>
    <property type="match status" value="1"/>
</dbReference>
<reference evidence="2 3" key="1">
    <citation type="submission" date="2018-09" db="EMBL/GenBank/DDBJ databases">
        <authorList>
            <person name="Wang Z."/>
        </authorList>
    </citation>
    <scope>NUCLEOTIDE SEQUENCE [LARGE SCALE GENOMIC DNA]</scope>
    <source>
        <strain evidence="2 3">ALS 81</strain>
    </source>
</reference>
<dbReference type="PANTHER" id="PTHR12558:SF13">
    <property type="entry name" value="CELL DIVISION CYCLE PROTEIN 27 HOMOLOG"/>
    <property type="match status" value="1"/>
</dbReference>
<dbReference type="Proteomes" id="UP000286482">
    <property type="component" value="Unassembled WGS sequence"/>
</dbReference>
<feature type="repeat" description="TPR" evidence="1">
    <location>
        <begin position="38"/>
        <end position="71"/>
    </location>
</feature>
<dbReference type="RefSeq" id="WP_120355614.1">
    <property type="nucleotide sequence ID" value="NZ_RAQO01000008.1"/>
</dbReference>
<dbReference type="OrthoDB" id="9814042at2"/>
<keyword evidence="3" id="KW-1185">Reference proteome</keyword>
<dbReference type="PROSITE" id="PS51257">
    <property type="entry name" value="PROKAR_LIPOPROTEIN"/>
    <property type="match status" value="1"/>
</dbReference>
<name>A0A420E891_9ALTE</name>
<gene>
    <name evidence="2" type="primary">pilW</name>
    <name evidence="2" type="ORF">DBZ36_14150</name>
</gene>
<dbReference type="PROSITE" id="PS50005">
    <property type="entry name" value="TPR"/>
    <property type="match status" value="2"/>
</dbReference>
<dbReference type="Pfam" id="PF13424">
    <property type="entry name" value="TPR_12"/>
    <property type="match status" value="1"/>
</dbReference>
<keyword evidence="1" id="KW-0802">TPR repeat</keyword>
<dbReference type="PANTHER" id="PTHR12558">
    <property type="entry name" value="CELL DIVISION CYCLE 16,23,27"/>
    <property type="match status" value="1"/>
</dbReference>
<proteinExistence type="predicted"/>
<organism evidence="2 3">
    <name type="scientific">Alginatibacterium sediminis</name>
    <dbReference type="NCBI Taxonomy" id="2164068"/>
    <lineage>
        <taxon>Bacteria</taxon>
        <taxon>Pseudomonadati</taxon>
        <taxon>Pseudomonadota</taxon>
        <taxon>Gammaproteobacteria</taxon>
        <taxon>Alteromonadales</taxon>
        <taxon>Alteromonadaceae</taxon>
        <taxon>Alginatibacterium</taxon>
    </lineage>
</organism>
<dbReference type="AlphaFoldDB" id="A0A420E891"/>
<comment type="caution">
    <text evidence="2">The sequence shown here is derived from an EMBL/GenBank/DDBJ whole genome shotgun (WGS) entry which is preliminary data.</text>
</comment>
<dbReference type="SUPFAM" id="SSF81901">
    <property type="entry name" value="HCP-like"/>
    <property type="match status" value="1"/>
</dbReference>
<dbReference type="InterPro" id="IPR013360">
    <property type="entry name" value="Pilus_4_PilW"/>
</dbReference>
<dbReference type="InterPro" id="IPR011990">
    <property type="entry name" value="TPR-like_helical_dom_sf"/>
</dbReference>
<dbReference type="EMBL" id="RAQO01000008">
    <property type="protein sequence ID" value="RKF15528.1"/>
    <property type="molecule type" value="Genomic_DNA"/>
</dbReference>
<dbReference type="SMART" id="SM00028">
    <property type="entry name" value="TPR"/>
    <property type="match status" value="5"/>
</dbReference>
<evidence type="ECO:0000256" key="1">
    <source>
        <dbReference type="PROSITE-ProRule" id="PRU00339"/>
    </source>
</evidence>